<dbReference type="FunFam" id="3.40.30.10:FF:000014">
    <property type="entry name" value="Tau class glutathione S-transferase"/>
    <property type="match status" value="1"/>
</dbReference>
<dbReference type="SUPFAM" id="SSF52833">
    <property type="entry name" value="Thioredoxin-like"/>
    <property type="match status" value="1"/>
</dbReference>
<proteinExistence type="inferred from homology"/>
<dbReference type="Gene3D" id="3.40.30.10">
    <property type="entry name" value="Glutaredoxin"/>
    <property type="match status" value="1"/>
</dbReference>
<evidence type="ECO:0000259" key="6">
    <source>
        <dbReference type="PROSITE" id="PS50405"/>
    </source>
</evidence>
<comment type="caution">
    <text evidence="7">The sequence shown here is derived from an EMBL/GenBank/DDBJ whole genome shotgun (WGS) entry which is preliminary data.</text>
</comment>
<evidence type="ECO:0000256" key="3">
    <source>
        <dbReference type="ARBA" id="ARBA00047960"/>
    </source>
</evidence>
<dbReference type="InterPro" id="IPR004046">
    <property type="entry name" value="GST_C"/>
</dbReference>
<dbReference type="Gene3D" id="1.20.1050.10">
    <property type="match status" value="1"/>
</dbReference>
<dbReference type="InterPro" id="IPR045074">
    <property type="entry name" value="GST_C_Tau"/>
</dbReference>
<dbReference type="InterPro" id="IPR045073">
    <property type="entry name" value="Omega/Tau-like"/>
</dbReference>
<dbReference type="PROSITE" id="PS50404">
    <property type="entry name" value="GST_NTER"/>
    <property type="match status" value="1"/>
</dbReference>
<dbReference type="GO" id="GO:0004364">
    <property type="term" value="F:glutathione transferase activity"/>
    <property type="evidence" value="ECO:0007669"/>
    <property type="project" value="UniProtKB-EC"/>
</dbReference>
<keyword evidence="8" id="KW-1185">Reference proteome</keyword>
<accession>A0AAV0NP27</accession>
<dbReference type="InterPro" id="IPR004045">
    <property type="entry name" value="Glutathione_S-Trfase_N"/>
</dbReference>
<dbReference type="FunFam" id="1.20.1050.10:FF:000018">
    <property type="entry name" value="Glutathione S-transferase U20"/>
    <property type="match status" value="1"/>
</dbReference>
<feature type="domain" description="GST N-terminal" evidence="5">
    <location>
        <begin position="4"/>
        <end position="84"/>
    </location>
</feature>
<organism evidence="7 8">
    <name type="scientific">Linum tenue</name>
    <dbReference type="NCBI Taxonomy" id="586396"/>
    <lineage>
        <taxon>Eukaryota</taxon>
        <taxon>Viridiplantae</taxon>
        <taxon>Streptophyta</taxon>
        <taxon>Embryophyta</taxon>
        <taxon>Tracheophyta</taxon>
        <taxon>Spermatophyta</taxon>
        <taxon>Magnoliopsida</taxon>
        <taxon>eudicotyledons</taxon>
        <taxon>Gunneridae</taxon>
        <taxon>Pentapetalae</taxon>
        <taxon>rosids</taxon>
        <taxon>fabids</taxon>
        <taxon>Malpighiales</taxon>
        <taxon>Linaceae</taxon>
        <taxon>Linum</taxon>
    </lineage>
</organism>
<dbReference type="SFLD" id="SFLDG01152">
    <property type="entry name" value="Main.3:_Omega-_and_Tau-like"/>
    <property type="match status" value="1"/>
</dbReference>
<dbReference type="CDD" id="cd03058">
    <property type="entry name" value="GST_N_Tau"/>
    <property type="match status" value="1"/>
</dbReference>
<keyword evidence="2" id="KW-0808">Transferase</keyword>
<name>A0AAV0NP27_9ROSI</name>
<dbReference type="InterPro" id="IPR036282">
    <property type="entry name" value="Glutathione-S-Trfase_C_sf"/>
</dbReference>
<dbReference type="EC" id="2.5.1.18" evidence="1"/>
<dbReference type="InterPro" id="IPR036249">
    <property type="entry name" value="Thioredoxin-like_sf"/>
</dbReference>
<dbReference type="InterPro" id="IPR040079">
    <property type="entry name" value="Glutathione_S-Trfase"/>
</dbReference>
<dbReference type="Proteomes" id="UP001154282">
    <property type="component" value="Unassembled WGS sequence"/>
</dbReference>
<dbReference type="SFLD" id="SFLDS00019">
    <property type="entry name" value="Glutathione_Transferase_(cytos"/>
    <property type="match status" value="1"/>
</dbReference>
<feature type="domain" description="GST C-terminal" evidence="6">
    <location>
        <begin position="89"/>
        <end position="214"/>
    </location>
</feature>
<evidence type="ECO:0000256" key="4">
    <source>
        <dbReference type="RuleBase" id="RU003494"/>
    </source>
</evidence>
<dbReference type="Pfam" id="PF00043">
    <property type="entry name" value="GST_C"/>
    <property type="match status" value="1"/>
</dbReference>
<comment type="similarity">
    <text evidence="4">Belongs to the GST superfamily.</text>
</comment>
<comment type="catalytic activity">
    <reaction evidence="3">
        <text>RX + glutathione = an S-substituted glutathione + a halide anion + H(+)</text>
        <dbReference type="Rhea" id="RHEA:16437"/>
        <dbReference type="ChEBI" id="CHEBI:15378"/>
        <dbReference type="ChEBI" id="CHEBI:16042"/>
        <dbReference type="ChEBI" id="CHEBI:17792"/>
        <dbReference type="ChEBI" id="CHEBI:57925"/>
        <dbReference type="ChEBI" id="CHEBI:90779"/>
        <dbReference type="EC" id="2.5.1.18"/>
    </reaction>
</comment>
<dbReference type="SUPFAM" id="SSF47616">
    <property type="entry name" value="GST C-terminal domain-like"/>
    <property type="match status" value="1"/>
</dbReference>
<dbReference type="PANTHER" id="PTHR11260:SF547">
    <property type="entry name" value="GLUTATHIONE S-TRANSFERASE"/>
    <property type="match status" value="1"/>
</dbReference>
<reference evidence="7" key="1">
    <citation type="submission" date="2022-08" db="EMBL/GenBank/DDBJ databases">
        <authorList>
            <person name="Gutierrez-Valencia J."/>
        </authorList>
    </citation>
    <scope>NUCLEOTIDE SEQUENCE</scope>
</reference>
<sequence length="225" mass="25375">MSKNELVILDCWASPFCMRVKIALAEKGLDYEERAEDLFGGKSDLLLTSNPIYKKVPVFLHDGKPLCESSVIVSYIDETWPAPALLPSTPYERSQARFWADYIDKKNSMQLFDSTSAIWKASGDDAVESAKKEFVEVLKVLEGALGEKEYFAGDAFGYVDILAIPITSWFLASEKFGNFKVEAECPKLSAWIKRCMEKETVAKVIPDPEKIYEFVVNLRKMFGIA</sequence>
<dbReference type="EMBL" id="CAMGYJ010000008">
    <property type="protein sequence ID" value="CAI0460129.1"/>
    <property type="molecule type" value="Genomic_DNA"/>
</dbReference>
<dbReference type="PANTHER" id="PTHR11260">
    <property type="entry name" value="GLUTATHIONE S-TRANSFERASE, GST, SUPERFAMILY, GST DOMAIN CONTAINING"/>
    <property type="match status" value="1"/>
</dbReference>
<protein>
    <recommendedName>
        <fullName evidence="1">glutathione transferase</fullName>
        <ecNumber evidence="1">2.5.1.18</ecNumber>
    </recommendedName>
</protein>
<dbReference type="GO" id="GO:0005737">
    <property type="term" value="C:cytoplasm"/>
    <property type="evidence" value="ECO:0007669"/>
    <property type="project" value="TreeGrafter"/>
</dbReference>
<dbReference type="Pfam" id="PF02798">
    <property type="entry name" value="GST_N"/>
    <property type="match status" value="1"/>
</dbReference>
<evidence type="ECO:0000256" key="2">
    <source>
        <dbReference type="ARBA" id="ARBA00022679"/>
    </source>
</evidence>
<dbReference type="SFLD" id="SFLDG00358">
    <property type="entry name" value="Main_(cytGST)"/>
    <property type="match status" value="1"/>
</dbReference>
<evidence type="ECO:0000313" key="8">
    <source>
        <dbReference type="Proteomes" id="UP001154282"/>
    </source>
</evidence>
<dbReference type="AlphaFoldDB" id="A0AAV0NP27"/>
<dbReference type="InterPro" id="IPR010987">
    <property type="entry name" value="Glutathione-S-Trfase_C-like"/>
</dbReference>
<dbReference type="CDD" id="cd03185">
    <property type="entry name" value="GST_C_Tau"/>
    <property type="match status" value="1"/>
</dbReference>
<gene>
    <name evidence="7" type="ORF">LITE_LOCUS34348</name>
</gene>
<evidence type="ECO:0000256" key="1">
    <source>
        <dbReference type="ARBA" id="ARBA00012452"/>
    </source>
</evidence>
<evidence type="ECO:0000313" key="7">
    <source>
        <dbReference type="EMBL" id="CAI0460129.1"/>
    </source>
</evidence>
<dbReference type="GO" id="GO:0006749">
    <property type="term" value="P:glutathione metabolic process"/>
    <property type="evidence" value="ECO:0007669"/>
    <property type="project" value="InterPro"/>
</dbReference>
<evidence type="ECO:0000259" key="5">
    <source>
        <dbReference type="PROSITE" id="PS50404"/>
    </source>
</evidence>
<dbReference type="PROSITE" id="PS50405">
    <property type="entry name" value="GST_CTER"/>
    <property type="match status" value="1"/>
</dbReference>